<proteinExistence type="predicted"/>
<feature type="region of interest" description="Disordered" evidence="1">
    <location>
        <begin position="131"/>
        <end position="161"/>
    </location>
</feature>
<dbReference type="Proteomes" id="UP001444146">
    <property type="component" value="Unassembled WGS sequence"/>
</dbReference>
<name>A0ABV0HIE1_9ENTR</name>
<evidence type="ECO:0000256" key="1">
    <source>
        <dbReference type="SAM" id="MobiDB-lite"/>
    </source>
</evidence>
<evidence type="ECO:0000313" key="3">
    <source>
        <dbReference type="Proteomes" id="UP001444146"/>
    </source>
</evidence>
<dbReference type="EMBL" id="JAYMYY010000002">
    <property type="protein sequence ID" value="MEO3990142.1"/>
    <property type="molecule type" value="Genomic_DNA"/>
</dbReference>
<protein>
    <submittedName>
        <fullName evidence="2">Chitinase</fullName>
    </submittedName>
</protein>
<feature type="compositionally biased region" description="Acidic residues" evidence="1">
    <location>
        <begin position="132"/>
        <end position="143"/>
    </location>
</feature>
<gene>
    <name evidence="2" type="ORF">VSR74_09965</name>
</gene>
<reference evidence="2 3" key="1">
    <citation type="submission" date="2024-01" db="EMBL/GenBank/DDBJ databases">
        <title>Pseudocitrobacter sp. Endophytic strain Cyp-38L.</title>
        <authorList>
            <person name="Amer M.A."/>
            <person name="Hamed S.M."/>
        </authorList>
    </citation>
    <scope>NUCLEOTIDE SEQUENCE [LARGE SCALE GENOMIC DNA]</scope>
    <source>
        <strain evidence="2 3">Cyp38S</strain>
    </source>
</reference>
<evidence type="ECO:0000313" key="2">
    <source>
        <dbReference type="EMBL" id="MEO3990142.1"/>
    </source>
</evidence>
<keyword evidence="3" id="KW-1185">Reference proteome</keyword>
<comment type="caution">
    <text evidence="2">The sequence shown here is derived from an EMBL/GenBank/DDBJ whole genome shotgun (WGS) entry which is preliminary data.</text>
</comment>
<dbReference type="RefSeq" id="WP_347794583.1">
    <property type="nucleotide sequence ID" value="NZ_JAYMYY010000002.1"/>
</dbReference>
<accession>A0ABV0HIE1</accession>
<organism evidence="2 3">
    <name type="scientific">Pseudocitrobacter cyperus</name>
    <dbReference type="NCBI Taxonomy" id="3112843"/>
    <lineage>
        <taxon>Bacteria</taxon>
        <taxon>Pseudomonadati</taxon>
        <taxon>Pseudomonadota</taxon>
        <taxon>Gammaproteobacteria</taxon>
        <taxon>Enterobacterales</taxon>
        <taxon>Enterobacteriaceae</taxon>
        <taxon>Pseudocitrobacter</taxon>
    </lineage>
</organism>
<sequence length="1006" mass="109472">MATSKEVKGASAPTVTIKTSKINVQSWYQKVTVTLTNSSDSAVDINHAQICFRASGHPDPWGNIGGTLKGNQPLTLHDEPQGNVDANTITINNSGALLLHPGKSGTLFFSFASTQVPLVMSDFSLKLVGMPEEQEEEDIEQPEEEIKPAPQPEPEKIPEPVSGEGITISASELNRTSWYQRVVFTIANHYSCAIDLNKLNIQFTASAHPDPYSPFAGSALGDQAPILASDGGWPVEKNSITLHNSAEKMLPTGRSATLECYLAATQTPLVFSDLQATLARDPGRQGKIVLSFPSLASELKPMVELLHADGKSQMLTGNWGESLSIDNLAAGQYRVRVLTLQNEVMQLAPVDEMIAVTLLSSADVQYCQVAYQPVVMFASAELMLACSPLTGGEVTAEIWSDDGKCVRTLPLTVGNAAKVETLISGQRYEIRLLSTVINNQIITTPAHAVSFVATTGEACHVSVGFQQTAVDTHGFVNVRATVLGLPEGVGPQRYRLRTRSGQGEFQYVVALQSDSFQQTLPFIVSPGQYSVEVADVSWQGGRWRCEALQPLRLLQATNAITLSFEKSIPLQVRGWPAYLAHGGVTVNAAETTTLYRDVPFSALFKYDGFDGGGDPIPAREMDLNGDGFLDANLLPVHKTVALTRQIEKEAKRAVMPVMVIYTANASGGSALSDLQDNQKLHNHFGNFITQCLTAQSYKDAEHPVPATFVLNPDFLGAIEQEPYGYTVVRQKNSVQVNAQLAAAVRELASLPGFNAPALPVFSDDLYGYVQAINYIVRHFAPDVAFGWQTNVWATGTADWLLRDNADPLAQGNQIADFIQELGVYTGHYIPDFIAFDKFERDCFSPDAIAHYAWNARCWLNYLEMVRQTAKRLSAPAMLWQIPGGHMPTIDEGTSKLTATHFASGGTFFMGDKRIGSNIAAITPDLLNSALNPATYGVSTVGQFLAKDQGYDWGQMQALNLPDYNVFSVLWGGGSTVSITTIHSNGEDGGWLADKMREYYAAPRYFY</sequence>